<dbReference type="InterPro" id="IPR057742">
    <property type="entry name" value="Speedy_E"/>
</dbReference>
<organism evidence="3">
    <name type="scientific">Balaenoptera musculus</name>
    <name type="common">Blue whale</name>
    <dbReference type="NCBI Taxonomy" id="9771"/>
    <lineage>
        <taxon>Eukaryota</taxon>
        <taxon>Metazoa</taxon>
        <taxon>Chordata</taxon>
        <taxon>Craniata</taxon>
        <taxon>Vertebrata</taxon>
        <taxon>Euteleostomi</taxon>
        <taxon>Mammalia</taxon>
        <taxon>Eutheria</taxon>
        <taxon>Laurasiatheria</taxon>
        <taxon>Artiodactyla</taxon>
        <taxon>Whippomorpha</taxon>
        <taxon>Cetacea</taxon>
        <taxon>Mysticeti</taxon>
        <taxon>Balaenopteridae</taxon>
        <taxon>Balaenoptera</taxon>
    </lineage>
</organism>
<keyword evidence="2" id="KW-0732">Signal</keyword>
<dbReference type="Ensembl" id="ENSBMST00010026450.1">
    <property type="protein sequence ID" value="ENSBMSP00010024013.1"/>
    <property type="gene ID" value="ENSBMSG00010017442.1"/>
</dbReference>
<evidence type="ECO:0000256" key="1">
    <source>
        <dbReference type="ARBA" id="ARBA00010932"/>
    </source>
</evidence>
<name>A0A8C0DPC9_BALMU</name>
<dbReference type="GeneTree" id="ENSGT00940000154173"/>
<feature type="signal peptide" evidence="2">
    <location>
        <begin position="1"/>
        <end position="21"/>
    </location>
</feature>
<dbReference type="Pfam" id="PF11357">
    <property type="entry name" value="Spy1"/>
    <property type="match status" value="1"/>
</dbReference>
<dbReference type="GO" id="GO:0019901">
    <property type="term" value="F:protein kinase binding"/>
    <property type="evidence" value="ECO:0007669"/>
    <property type="project" value="InterPro"/>
</dbReference>
<proteinExistence type="inferred from homology"/>
<accession>A0A8C0DPC9</accession>
<dbReference type="AlphaFoldDB" id="A0A8C0DPC9"/>
<protein>
    <submittedName>
        <fullName evidence="3">Uncharacterized protein</fullName>
    </submittedName>
</protein>
<evidence type="ECO:0000256" key="2">
    <source>
        <dbReference type="SAM" id="SignalP"/>
    </source>
</evidence>
<dbReference type="PANTHER" id="PTHR31156">
    <property type="entry name" value="WBSCR19-LIKE PROTEIN"/>
    <property type="match status" value="1"/>
</dbReference>
<evidence type="ECO:0000313" key="3">
    <source>
        <dbReference type="Ensembl" id="ENSBMSP00010024013.1"/>
    </source>
</evidence>
<feature type="chain" id="PRO_5034521373" evidence="2">
    <location>
        <begin position="22"/>
        <end position="326"/>
    </location>
</feature>
<sequence>RQQRWTIASLSCLFSAPWAGCSSPPQRPGCKRKRSVAFREEEEEGEPATEAQDTWVVESLSGLKMKLKRQRVSSVLPEHHEVFNRMLGKDHNSMPSALVRECMMKGHHSLSLGPPRRGVTPFPPTVNGLPSPLPISFTLGHIWAFPQGGRGSPSWLWNAPTTALFPLANICPLFPEDPVIRKFLAWDKNLQVSDKYLLSMVIAYFSRAGLFSWQFQRIHFFIALYVANDMEEDNQAPKQAIFSFLYGKNRSQRPLFHKLRLQFIRSMGWNARVTREECEQVDGRERTGRGARGGSVILISRGCLSFQIQAFEPELWVWGRDRALLP</sequence>
<comment type="similarity">
    <text evidence="1">Belongs to the Speedy/Ringo family.</text>
</comment>
<dbReference type="OMA" id="FPLANIC"/>
<dbReference type="InterPro" id="IPR020984">
    <property type="entry name" value="Speedy"/>
</dbReference>
<reference evidence="3" key="1">
    <citation type="submission" date="2023-09" db="UniProtKB">
        <authorList>
            <consortium name="Ensembl"/>
        </authorList>
    </citation>
    <scope>IDENTIFICATION</scope>
</reference>